<accession>A0AAD5N5Z3</accession>
<dbReference type="AlphaFoldDB" id="A0AAD5N5Z3"/>
<reference evidence="1" key="1">
    <citation type="submission" date="2021-06" db="EMBL/GenBank/DDBJ databases">
        <title>Parelaphostrongylus tenuis whole genome reference sequence.</title>
        <authorList>
            <person name="Garwood T.J."/>
            <person name="Larsen P.A."/>
            <person name="Fountain-Jones N.M."/>
            <person name="Garbe J.R."/>
            <person name="Macchietto M.G."/>
            <person name="Kania S.A."/>
            <person name="Gerhold R.W."/>
            <person name="Richards J.E."/>
            <person name="Wolf T.M."/>
        </authorList>
    </citation>
    <scope>NUCLEOTIDE SEQUENCE</scope>
    <source>
        <strain evidence="1">MNPRO001-30</strain>
        <tissue evidence="1">Meninges</tissue>
    </source>
</reference>
<gene>
    <name evidence="1" type="ORF">KIN20_022847</name>
</gene>
<evidence type="ECO:0000313" key="2">
    <source>
        <dbReference type="Proteomes" id="UP001196413"/>
    </source>
</evidence>
<protein>
    <submittedName>
        <fullName evidence="1">Uncharacterized protein</fullName>
    </submittedName>
</protein>
<organism evidence="1 2">
    <name type="scientific">Parelaphostrongylus tenuis</name>
    <name type="common">Meningeal worm</name>
    <dbReference type="NCBI Taxonomy" id="148309"/>
    <lineage>
        <taxon>Eukaryota</taxon>
        <taxon>Metazoa</taxon>
        <taxon>Ecdysozoa</taxon>
        <taxon>Nematoda</taxon>
        <taxon>Chromadorea</taxon>
        <taxon>Rhabditida</taxon>
        <taxon>Rhabditina</taxon>
        <taxon>Rhabditomorpha</taxon>
        <taxon>Strongyloidea</taxon>
        <taxon>Metastrongylidae</taxon>
        <taxon>Parelaphostrongylus</taxon>
    </lineage>
</organism>
<comment type="caution">
    <text evidence="1">The sequence shown here is derived from an EMBL/GenBank/DDBJ whole genome shotgun (WGS) entry which is preliminary data.</text>
</comment>
<dbReference type="EMBL" id="JAHQIW010004605">
    <property type="protein sequence ID" value="KAJ1363081.1"/>
    <property type="molecule type" value="Genomic_DNA"/>
</dbReference>
<sequence>MHLISSPLFIVYDVTTTKSIPIVFHEHPTRYNLVTQQWNIESAVEFTIKQYTMDGFFNFTQYDCVVLISPSMMKFFEENRKLGCK</sequence>
<keyword evidence="2" id="KW-1185">Reference proteome</keyword>
<name>A0AAD5N5Z3_PARTN</name>
<dbReference type="Proteomes" id="UP001196413">
    <property type="component" value="Unassembled WGS sequence"/>
</dbReference>
<proteinExistence type="predicted"/>
<evidence type="ECO:0000313" key="1">
    <source>
        <dbReference type="EMBL" id="KAJ1363081.1"/>
    </source>
</evidence>